<dbReference type="InterPro" id="IPR050177">
    <property type="entry name" value="Lipid_A_modif_metabolic_enz"/>
</dbReference>
<dbReference type="Pfam" id="PF01370">
    <property type="entry name" value="Epimerase"/>
    <property type="match status" value="1"/>
</dbReference>
<organism evidence="2 3">
    <name type="scientific">Geothrix oryzae</name>
    <dbReference type="NCBI Taxonomy" id="2927975"/>
    <lineage>
        <taxon>Bacteria</taxon>
        <taxon>Pseudomonadati</taxon>
        <taxon>Acidobacteriota</taxon>
        <taxon>Holophagae</taxon>
        <taxon>Holophagales</taxon>
        <taxon>Holophagaceae</taxon>
        <taxon>Geothrix</taxon>
    </lineage>
</organism>
<dbReference type="Proteomes" id="UP001242010">
    <property type="component" value="Chromosome"/>
</dbReference>
<dbReference type="RefSeq" id="WP_286353300.1">
    <property type="nucleotide sequence ID" value="NZ_AP027079.1"/>
</dbReference>
<dbReference type="Gene3D" id="3.40.50.720">
    <property type="entry name" value="NAD(P)-binding Rossmann-like Domain"/>
    <property type="match status" value="1"/>
</dbReference>
<keyword evidence="3" id="KW-1185">Reference proteome</keyword>
<sequence length="289" mass="31573">MKVLVVGGSGFIGRALAARLLDAGHEVDIWDRVRGEEGPRLRCHAVDLLGDEDLPRPTGRPWDAAFHLAAYSVPGMAWTQDLIMANLRMTARVFDHLAEAAPGCRAIFTSSAFVYAPASHRIQETDPLGAVHPYALSKHLGETWALSHQQALKVFIVRPFNQVGPGMAAGLLVPELMERLRGGENPIRMRGRDDIRDFLDWRDAMDAYLRLLEVDAPSGSIWNLCSGRATRVSELVRALLLACGREYPIAFADPAVESMVGDPSRLMAATGWAPSRSLQDTAEAIAAAR</sequence>
<evidence type="ECO:0000313" key="3">
    <source>
        <dbReference type="Proteomes" id="UP001242010"/>
    </source>
</evidence>
<evidence type="ECO:0000259" key="1">
    <source>
        <dbReference type="Pfam" id="PF01370"/>
    </source>
</evidence>
<evidence type="ECO:0000313" key="2">
    <source>
        <dbReference type="EMBL" id="BDU69577.1"/>
    </source>
</evidence>
<protein>
    <submittedName>
        <fullName evidence="2">UDP-glucose 4-epimerase</fullName>
    </submittedName>
</protein>
<dbReference type="PANTHER" id="PTHR43245:SF53">
    <property type="entry name" value="EPIMERASE-RELATED"/>
    <property type="match status" value="1"/>
</dbReference>
<name>A0ABM8DRD4_9BACT</name>
<reference evidence="3" key="1">
    <citation type="journal article" date="2023" name="Int. J. Syst. Evol. Microbiol.">
        <title>Mesoterricola silvestris gen. nov., sp. nov., Mesoterricola sediminis sp. nov., Geothrix oryzae sp. nov., Geothrix edaphica sp. nov., Geothrix rubra sp. nov., and Geothrix limicola sp. nov., six novel members of Acidobacteriota isolated from soils.</title>
        <authorList>
            <person name="Itoh H."/>
            <person name="Sugisawa Y."/>
            <person name="Mise K."/>
            <person name="Xu Z."/>
            <person name="Kuniyasu M."/>
            <person name="Ushijima N."/>
            <person name="Kawano K."/>
            <person name="Kobayashi E."/>
            <person name="Shiratori Y."/>
            <person name="Masuda Y."/>
            <person name="Senoo K."/>
        </authorList>
    </citation>
    <scope>NUCLEOTIDE SEQUENCE [LARGE SCALE GENOMIC DNA]</scope>
    <source>
        <strain evidence="3">Red222</strain>
    </source>
</reference>
<dbReference type="Gene3D" id="3.90.25.10">
    <property type="entry name" value="UDP-galactose 4-epimerase, domain 1"/>
    <property type="match status" value="1"/>
</dbReference>
<feature type="domain" description="NAD-dependent epimerase/dehydratase" evidence="1">
    <location>
        <begin position="3"/>
        <end position="225"/>
    </location>
</feature>
<dbReference type="PANTHER" id="PTHR43245">
    <property type="entry name" value="BIFUNCTIONAL POLYMYXIN RESISTANCE PROTEIN ARNA"/>
    <property type="match status" value="1"/>
</dbReference>
<proteinExistence type="predicted"/>
<dbReference type="EMBL" id="AP027079">
    <property type="protein sequence ID" value="BDU69577.1"/>
    <property type="molecule type" value="Genomic_DNA"/>
</dbReference>
<dbReference type="InterPro" id="IPR001509">
    <property type="entry name" value="Epimerase_deHydtase"/>
</dbReference>
<accession>A0ABM8DRD4</accession>
<dbReference type="SUPFAM" id="SSF51735">
    <property type="entry name" value="NAD(P)-binding Rossmann-fold domains"/>
    <property type="match status" value="1"/>
</dbReference>
<gene>
    <name evidence="2" type="ORF">GETHOR_16780</name>
</gene>
<dbReference type="InterPro" id="IPR036291">
    <property type="entry name" value="NAD(P)-bd_dom_sf"/>
</dbReference>